<protein>
    <submittedName>
        <fullName evidence="1">Uncharacterized protein</fullName>
    </submittedName>
</protein>
<proteinExistence type="predicted"/>
<sequence>MTCPAFKAPAQNAGHGLALFIRLHMGGNCPSINFAHGHIHLSLDAAEPAWPHRSKSSNERCANSLVSLCEAQVPTSAGTRAAYLTASASAASALMRLKKYQQRKKLS</sequence>
<evidence type="ECO:0000313" key="2">
    <source>
        <dbReference type="Proteomes" id="UP000238191"/>
    </source>
</evidence>
<evidence type="ECO:0000313" key="1">
    <source>
        <dbReference type="EMBL" id="PPU69732.1"/>
    </source>
</evidence>
<comment type="caution">
    <text evidence="1">The sequence shown here is derived from an EMBL/GenBank/DDBJ whole genome shotgun (WGS) entry which is preliminary data.</text>
</comment>
<name>A0A2S7D7D5_9XANT</name>
<dbReference type="EMBL" id="MDEI01000002">
    <property type="protein sequence ID" value="PPU69732.1"/>
    <property type="molecule type" value="Genomic_DNA"/>
</dbReference>
<organism evidence="1 2">
    <name type="scientific">Xanthomonas pisi</name>
    <dbReference type="NCBI Taxonomy" id="56457"/>
    <lineage>
        <taxon>Bacteria</taxon>
        <taxon>Pseudomonadati</taxon>
        <taxon>Pseudomonadota</taxon>
        <taxon>Gammaproteobacteria</taxon>
        <taxon>Lysobacterales</taxon>
        <taxon>Lysobacteraceae</taxon>
        <taxon>Xanthomonas</taxon>
    </lineage>
</organism>
<gene>
    <name evidence="1" type="ORF">XpiCFBP4643_02545</name>
</gene>
<dbReference type="Proteomes" id="UP000238191">
    <property type="component" value="Unassembled WGS sequence"/>
</dbReference>
<accession>A0A2S7D7D5</accession>
<reference evidence="2" key="1">
    <citation type="submission" date="2016-08" db="EMBL/GenBank/DDBJ databases">
        <authorList>
            <person name="Merda D."/>
            <person name="Briand M."/>
            <person name="Taghouti G."/>
            <person name="Carrere S."/>
            <person name="Gouzy J."/>
            <person name="Portier P."/>
            <person name="Jacques M.-A."/>
            <person name="Fischer-Le Saux M."/>
        </authorList>
    </citation>
    <scope>NUCLEOTIDE SEQUENCE [LARGE SCALE GENOMIC DNA]</scope>
    <source>
        <strain evidence="2">CFBP4643</strain>
    </source>
</reference>
<keyword evidence="2" id="KW-1185">Reference proteome</keyword>
<dbReference type="AlphaFoldDB" id="A0A2S7D7D5"/>